<keyword evidence="19" id="KW-1185">Reference proteome</keyword>
<evidence type="ECO:0000313" key="17">
    <source>
        <dbReference type="EMBL" id="MBC1175514.1"/>
    </source>
</evidence>
<dbReference type="Proteomes" id="UP000092461">
    <property type="component" value="Unassembled WGS sequence"/>
</dbReference>
<dbReference type="Gene3D" id="3.40.30.10">
    <property type="entry name" value="Glutaredoxin"/>
    <property type="match status" value="1"/>
</dbReference>
<proteinExistence type="predicted"/>
<evidence type="ECO:0000256" key="5">
    <source>
        <dbReference type="ARBA" id="ARBA00022588"/>
    </source>
</evidence>
<evidence type="ECO:0000256" key="10">
    <source>
        <dbReference type="ARBA" id="ARBA00023163"/>
    </source>
</evidence>
<evidence type="ECO:0000256" key="7">
    <source>
        <dbReference type="ARBA" id="ARBA00022737"/>
    </source>
</evidence>
<keyword evidence="12" id="KW-0539">Nucleus</keyword>
<dbReference type="PANTHER" id="PTHR21737:SF3">
    <property type="entry name" value="POLYGLUTAMINE-BINDING PROTEIN 1"/>
    <property type="match status" value="1"/>
</dbReference>
<dbReference type="AlphaFoldDB" id="A0A1B0GJ48"/>
<dbReference type="SMART" id="SM00456">
    <property type="entry name" value="WW"/>
    <property type="match status" value="1"/>
</dbReference>
<reference evidence="17" key="2">
    <citation type="journal article" date="2020" name="BMC">
        <title>Leishmania infection induces a limited differential gene expression in the sand fly midgut.</title>
        <authorList>
            <person name="Coutinho-Abreu I.V."/>
            <person name="Serafim T.D."/>
            <person name="Meneses C."/>
            <person name="Kamhawi S."/>
            <person name="Oliveira F."/>
            <person name="Valenzuela J.G."/>
        </authorList>
    </citation>
    <scope>NUCLEOTIDE SEQUENCE</scope>
    <source>
        <strain evidence="17">Jacobina</strain>
        <tissue evidence="17">Midgut</tissue>
    </source>
</reference>
<dbReference type="PROSITE" id="PS50020">
    <property type="entry name" value="WW_DOMAIN_2"/>
    <property type="match status" value="1"/>
</dbReference>
<evidence type="ECO:0000256" key="11">
    <source>
        <dbReference type="ARBA" id="ARBA00023187"/>
    </source>
</evidence>
<evidence type="ECO:0000256" key="15">
    <source>
        <dbReference type="SAM" id="MobiDB-lite"/>
    </source>
</evidence>
<dbReference type="GO" id="GO:0043021">
    <property type="term" value="F:ribonucleoprotein complex binding"/>
    <property type="evidence" value="ECO:0007669"/>
    <property type="project" value="TreeGrafter"/>
</dbReference>
<dbReference type="GO" id="GO:0005737">
    <property type="term" value="C:cytoplasm"/>
    <property type="evidence" value="ECO:0007669"/>
    <property type="project" value="TreeGrafter"/>
</dbReference>
<keyword evidence="6" id="KW-0507">mRNA processing</keyword>
<feature type="region of interest" description="Disordered" evidence="15">
    <location>
        <begin position="157"/>
        <end position="311"/>
    </location>
</feature>
<dbReference type="InterPro" id="IPR036020">
    <property type="entry name" value="WW_dom_sf"/>
</dbReference>
<dbReference type="VEuPathDB" id="VectorBase:LLOJ006035"/>
<dbReference type="EMBL" id="GITU01006811">
    <property type="protein sequence ID" value="MBC1175514.1"/>
    <property type="molecule type" value="Transcribed_RNA"/>
</dbReference>
<evidence type="ECO:0000313" key="18">
    <source>
        <dbReference type="EnsemblMetazoa" id="LLOJ006035-PA"/>
    </source>
</evidence>
<keyword evidence="9" id="KW-0805">Transcription regulation</keyword>
<evidence type="ECO:0000256" key="4">
    <source>
        <dbReference type="ARBA" id="ARBA00022553"/>
    </source>
</evidence>
<keyword evidence="7" id="KW-0677">Repeat</keyword>
<feature type="compositionally biased region" description="Basic and acidic residues" evidence="15">
    <location>
        <begin position="214"/>
        <end position="239"/>
    </location>
</feature>
<dbReference type="GO" id="GO:0016607">
    <property type="term" value="C:nuclear speck"/>
    <property type="evidence" value="ECO:0007669"/>
    <property type="project" value="UniProtKB-SubCell"/>
</dbReference>
<keyword evidence="11" id="KW-0508">mRNA splicing</keyword>
<dbReference type="Gene3D" id="2.20.70.10">
    <property type="match status" value="1"/>
</dbReference>
<dbReference type="PANTHER" id="PTHR21737">
    <property type="entry name" value="POLYGLUTAMINE BINDING PROTEIN 1/MARVEL MEMBRANE-ASSOCIATING DOMAIN CONTAINING 3"/>
    <property type="match status" value="1"/>
</dbReference>
<protein>
    <recommendedName>
        <fullName evidence="3">Polyglutamine-binding protein 1</fullName>
    </recommendedName>
    <alternativeName>
        <fullName evidence="13">Polyglutamine tract-binding protein 1</fullName>
    </alternativeName>
</protein>
<organism evidence="18 19">
    <name type="scientific">Lutzomyia longipalpis</name>
    <name type="common">Sand fly</name>
    <dbReference type="NCBI Taxonomy" id="7200"/>
    <lineage>
        <taxon>Eukaryota</taxon>
        <taxon>Metazoa</taxon>
        <taxon>Ecdysozoa</taxon>
        <taxon>Arthropoda</taxon>
        <taxon>Hexapoda</taxon>
        <taxon>Insecta</taxon>
        <taxon>Pterygota</taxon>
        <taxon>Neoptera</taxon>
        <taxon>Endopterygota</taxon>
        <taxon>Diptera</taxon>
        <taxon>Nematocera</taxon>
        <taxon>Psychodoidea</taxon>
        <taxon>Psychodidae</taxon>
        <taxon>Lutzomyia</taxon>
        <taxon>Lutzomyia</taxon>
    </lineage>
</organism>
<evidence type="ECO:0000256" key="1">
    <source>
        <dbReference type="ARBA" id="ARBA00004324"/>
    </source>
</evidence>
<evidence type="ECO:0000259" key="16">
    <source>
        <dbReference type="PROSITE" id="PS50020"/>
    </source>
</evidence>
<evidence type="ECO:0000256" key="8">
    <source>
        <dbReference type="ARBA" id="ARBA00022859"/>
    </source>
</evidence>
<evidence type="ECO:0000256" key="12">
    <source>
        <dbReference type="ARBA" id="ARBA00023242"/>
    </source>
</evidence>
<dbReference type="GO" id="GO:0000380">
    <property type="term" value="P:alternative mRNA splicing, via spliceosome"/>
    <property type="evidence" value="ECO:0007669"/>
    <property type="project" value="TreeGrafter"/>
</dbReference>
<evidence type="ECO:0000256" key="3">
    <source>
        <dbReference type="ARBA" id="ARBA00021117"/>
    </source>
</evidence>
<accession>A0A1B0GJ48</accession>
<evidence type="ECO:0000256" key="2">
    <source>
        <dbReference type="ARBA" id="ARBA00004463"/>
    </source>
</evidence>
<dbReference type="GO" id="GO:0045087">
    <property type="term" value="P:innate immune response"/>
    <property type="evidence" value="ECO:0007669"/>
    <property type="project" value="UniProtKB-KW"/>
</dbReference>
<evidence type="ECO:0000256" key="9">
    <source>
        <dbReference type="ARBA" id="ARBA00023015"/>
    </source>
</evidence>
<comment type="subunit">
    <text evidence="14">Interacts with POU3F2/Brn-2, ATXN1, TXNL4A, HTT and AR. Interaction with ATXN1 correlates positively with the length of the polyglutamine tract. Interacts with RNA polymerase II large subunit in a phosphorylation-dependent manner. Forms a ternary complex with ATXN1 mutant and phosphorylated RNA polymerase II. Interacts (via C-terminus) with TXNL4A and CD2BP2. Interacts (via WW domain) with ATN1 and SF3B1, and may interact with additional splice factors. Interacts (via WW domain) with WBP11; Leading to reduce interaction between PQBP1 and TXNL4A. Interacts with CAPRIN1. Interacts with DDX1. Interacts with SFPQ. Interacts with KHSRP.</text>
</comment>
<keyword evidence="10" id="KW-0804">Transcription</keyword>
<dbReference type="SUPFAM" id="SSF51045">
    <property type="entry name" value="WW domain"/>
    <property type="match status" value="1"/>
</dbReference>
<sequence length="311" mass="35262">MSLPPALLARLAKRGIIDSAKEPENIQNEEIIAEDYDEVEEPAQYDFEPVKKPQDNFWSESLKRRITEGNNLGYKGCPNKYNIFHRCTLFCINHWGDGITQPSEEYLRRKEKLLKRYPLPKNWTEVFDEGCGAHYYWNSQDDTVSWLPPTHPKSHISKSAAALRKELDEVSPEEDLESSLPPIQSQTDTEMIPLPQSESDYVKSQMPPPKKSKSRDLEKALKSKSERRSRGYKPPKDLDVLDPMDPASYSDTPRGTWASGLDHEDKKSGVDTTASGSLYQMRPYPSPGTILRKKAQESGGGGNSDESDEEK</sequence>
<dbReference type="EnsemblMetazoa" id="LLOJ006035-RA">
    <property type="protein sequence ID" value="LLOJ006035-PA"/>
    <property type="gene ID" value="LLOJ006035"/>
</dbReference>
<evidence type="ECO:0000256" key="13">
    <source>
        <dbReference type="ARBA" id="ARBA00042167"/>
    </source>
</evidence>
<evidence type="ECO:0000313" key="19">
    <source>
        <dbReference type="Proteomes" id="UP000092461"/>
    </source>
</evidence>
<evidence type="ECO:0000256" key="14">
    <source>
        <dbReference type="ARBA" id="ARBA00046362"/>
    </source>
</evidence>
<name>A0A1B0GJ48_LUTLO</name>
<keyword evidence="4" id="KW-0597">Phosphoprotein</keyword>
<dbReference type="InterPro" id="IPR001202">
    <property type="entry name" value="WW_dom"/>
</dbReference>
<reference evidence="19" key="1">
    <citation type="submission" date="2012-05" db="EMBL/GenBank/DDBJ databases">
        <title>Whole Genome Assembly of Lutzomyia longipalpis.</title>
        <authorList>
            <person name="Richards S."/>
            <person name="Qu C."/>
            <person name="Dillon R."/>
            <person name="Worley K."/>
            <person name="Scherer S."/>
            <person name="Batterton M."/>
            <person name="Taylor A."/>
            <person name="Hawes A."/>
            <person name="Hernandez B."/>
            <person name="Kovar C."/>
            <person name="Mandapat C."/>
            <person name="Pham C."/>
            <person name="Qu C."/>
            <person name="Jing C."/>
            <person name="Bess C."/>
            <person name="Bandaranaike D."/>
            <person name="Ngo D."/>
            <person name="Ongeri F."/>
            <person name="Arias F."/>
            <person name="Lara F."/>
            <person name="Weissenberger G."/>
            <person name="Kamau G."/>
            <person name="Han H."/>
            <person name="Shen H."/>
            <person name="Dinh H."/>
            <person name="Khalil I."/>
            <person name="Jones J."/>
            <person name="Shafer J."/>
            <person name="Jayaseelan J."/>
            <person name="Quiroz J."/>
            <person name="Blankenburg K."/>
            <person name="Nguyen L."/>
            <person name="Jackson L."/>
            <person name="Francisco L."/>
            <person name="Tang L.-Y."/>
            <person name="Pu L.-L."/>
            <person name="Perales L."/>
            <person name="Lorensuhewa L."/>
            <person name="Munidasa M."/>
            <person name="Coyle M."/>
            <person name="Taylor M."/>
            <person name="Puazo M."/>
            <person name="Firestine M."/>
            <person name="Scheel M."/>
            <person name="Javaid M."/>
            <person name="Wang M."/>
            <person name="Li M."/>
            <person name="Tabassum N."/>
            <person name="Saada N."/>
            <person name="Osuji N."/>
            <person name="Aqrawi P."/>
            <person name="Fu Q."/>
            <person name="Thornton R."/>
            <person name="Raj R."/>
            <person name="Goodspeed R."/>
            <person name="Mata R."/>
            <person name="Najjar R."/>
            <person name="Gubbala S."/>
            <person name="Lee S."/>
            <person name="Denson S."/>
            <person name="Patil S."/>
            <person name="Macmil S."/>
            <person name="Qi S."/>
            <person name="Matskevitch T."/>
            <person name="Palculict T."/>
            <person name="Mathew T."/>
            <person name="Vee V."/>
            <person name="Velamala V."/>
            <person name="Korchina V."/>
            <person name="Cai W."/>
            <person name="Liu W."/>
            <person name="Dai W."/>
            <person name="Zou X."/>
            <person name="Zhu Y."/>
            <person name="Zhang Y."/>
            <person name="Wu Y.-Q."/>
            <person name="Xin Y."/>
            <person name="Nazarath L."/>
            <person name="Kovar C."/>
            <person name="Han Y."/>
            <person name="Muzny D."/>
            <person name="Gibbs R."/>
        </authorList>
    </citation>
    <scope>NUCLEOTIDE SEQUENCE [LARGE SCALE GENOMIC DNA]</scope>
    <source>
        <strain evidence="19">Jacobina</strain>
    </source>
</reference>
<keyword evidence="5" id="KW-0399">Innate immunity</keyword>
<keyword evidence="8" id="KW-0391">Immunity</keyword>
<comment type="subcellular location">
    <subcellularLocation>
        <location evidence="2">Cytoplasmic granule</location>
    </subcellularLocation>
    <subcellularLocation>
        <location evidence="1">Nucleus speckle</location>
    </subcellularLocation>
</comment>
<reference evidence="18" key="3">
    <citation type="submission" date="2020-05" db="UniProtKB">
        <authorList>
            <consortium name="EnsemblMetazoa"/>
        </authorList>
    </citation>
    <scope>IDENTIFICATION</scope>
    <source>
        <strain evidence="18">Jacobina</strain>
    </source>
</reference>
<feature type="domain" description="WW" evidence="16">
    <location>
        <begin position="117"/>
        <end position="151"/>
    </location>
</feature>
<evidence type="ECO:0000256" key="6">
    <source>
        <dbReference type="ARBA" id="ARBA00022664"/>
    </source>
</evidence>
<dbReference type="EMBL" id="AJWK01019308">
    <property type="status" value="NOT_ANNOTATED_CDS"/>
    <property type="molecule type" value="Genomic_DNA"/>
</dbReference>
<dbReference type="VEuPathDB" id="VectorBase:LLONM1_005949"/>